<dbReference type="PANTHER" id="PTHR23420">
    <property type="entry name" value="ADENOSYLHOMOCYSTEINASE"/>
    <property type="match status" value="1"/>
</dbReference>
<proteinExistence type="inferred from homology"/>
<gene>
    <name evidence="6" type="ORF">S12H4_46520</name>
</gene>
<sequence length="120" mass="13569">ELNLDDLASLTSKVTEIRPHTEEYTLKNGRRIYVLAQGRLVNLVAAEGHPSEVMDMSFANQFLALLQLSREGRNMEKKVYVLPPQQDQEIARIKLETMGIRIDSLSKAQESYITDYSAGT</sequence>
<dbReference type="GO" id="GO:0005829">
    <property type="term" value="C:cytosol"/>
    <property type="evidence" value="ECO:0007669"/>
    <property type="project" value="TreeGrafter"/>
</dbReference>
<dbReference type="GO" id="GO:0006730">
    <property type="term" value="P:one-carbon metabolic process"/>
    <property type="evidence" value="ECO:0007669"/>
    <property type="project" value="UniProtKB-KW"/>
</dbReference>
<dbReference type="GO" id="GO:0004013">
    <property type="term" value="F:adenosylhomocysteinase activity"/>
    <property type="evidence" value="ECO:0007669"/>
    <property type="project" value="TreeGrafter"/>
</dbReference>
<dbReference type="AlphaFoldDB" id="X1UJC2"/>
<evidence type="ECO:0000256" key="2">
    <source>
        <dbReference type="ARBA" id="ARBA00007122"/>
    </source>
</evidence>
<dbReference type="Gene3D" id="3.40.50.1480">
    <property type="entry name" value="Adenosylhomocysteinase-like"/>
    <property type="match status" value="1"/>
</dbReference>
<protein>
    <recommendedName>
        <fullName evidence="5">S-adenosyl-L-homocysteine hydrolase NAD binding domain-containing protein</fullName>
    </recommendedName>
</protein>
<dbReference type="SUPFAM" id="SSF52283">
    <property type="entry name" value="Formate/glycerate dehydrogenase catalytic domain-like"/>
    <property type="match status" value="1"/>
</dbReference>
<organism evidence="6">
    <name type="scientific">marine sediment metagenome</name>
    <dbReference type="NCBI Taxonomy" id="412755"/>
    <lineage>
        <taxon>unclassified sequences</taxon>
        <taxon>metagenomes</taxon>
        <taxon>ecological metagenomes</taxon>
    </lineage>
</organism>
<evidence type="ECO:0000256" key="4">
    <source>
        <dbReference type="ARBA" id="ARBA00023027"/>
    </source>
</evidence>
<evidence type="ECO:0000256" key="3">
    <source>
        <dbReference type="ARBA" id="ARBA00022563"/>
    </source>
</evidence>
<dbReference type="Pfam" id="PF00670">
    <property type="entry name" value="AdoHcyase_NAD"/>
    <property type="match status" value="1"/>
</dbReference>
<dbReference type="PANTHER" id="PTHR23420:SF0">
    <property type="entry name" value="ADENOSYLHOMOCYSTEINASE"/>
    <property type="match status" value="1"/>
</dbReference>
<dbReference type="EMBL" id="BARW01028869">
    <property type="protein sequence ID" value="GAJ03697.1"/>
    <property type="molecule type" value="Genomic_DNA"/>
</dbReference>
<keyword evidence="4" id="KW-0520">NAD</keyword>
<name>X1UJC2_9ZZZZ</name>
<evidence type="ECO:0000313" key="6">
    <source>
        <dbReference type="EMBL" id="GAJ03697.1"/>
    </source>
</evidence>
<comment type="cofactor">
    <cofactor evidence="1">
        <name>NAD(+)</name>
        <dbReference type="ChEBI" id="CHEBI:57540"/>
    </cofactor>
</comment>
<dbReference type="InterPro" id="IPR015878">
    <property type="entry name" value="Ado_hCys_hydrolase_NAD-bd"/>
</dbReference>
<comment type="similarity">
    <text evidence="2">Belongs to the adenosylhomocysteinase family.</text>
</comment>
<dbReference type="InterPro" id="IPR042172">
    <property type="entry name" value="Adenosylhomocyst_ase-like_sf"/>
</dbReference>
<evidence type="ECO:0000256" key="1">
    <source>
        <dbReference type="ARBA" id="ARBA00001911"/>
    </source>
</evidence>
<feature type="non-terminal residue" evidence="6">
    <location>
        <position position="1"/>
    </location>
</feature>
<dbReference type="GO" id="GO:0033353">
    <property type="term" value="P:S-adenosylmethionine cycle"/>
    <property type="evidence" value="ECO:0007669"/>
    <property type="project" value="TreeGrafter"/>
</dbReference>
<reference evidence="6" key="1">
    <citation type="journal article" date="2014" name="Front. Microbiol.">
        <title>High frequency of phylogenetically diverse reductive dehalogenase-homologous genes in deep subseafloor sedimentary metagenomes.</title>
        <authorList>
            <person name="Kawai M."/>
            <person name="Futagami T."/>
            <person name="Toyoda A."/>
            <person name="Takaki Y."/>
            <person name="Nishi S."/>
            <person name="Hori S."/>
            <person name="Arai W."/>
            <person name="Tsubouchi T."/>
            <person name="Morono Y."/>
            <person name="Uchiyama I."/>
            <person name="Ito T."/>
            <person name="Fujiyama A."/>
            <person name="Inagaki F."/>
            <person name="Takami H."/>
        </authorList>
    </citation>
    <scope>NUCLEOTIDE SEQUENCE</scope>
    <source>
        <strain evidence="6">Expedition CK06-06</strain>
    </source>
</reference>
<accession>X1UJC2</accession>
<comment type="caution">
    <text evidence="6">The sequence shown here is derived from an EMBL/GenBank/DDBJ whole genome shotgun (WGS) entry which is preliminary data.</text>
</comment>
<dbReference type="InterPro" id="IPR000043">
    <property type="entry name" value="Adenosylhomocysteinase-like"/>
</dbReference>
<feature type="domain" description="S-adenosyl-L-homocysteine hydrolase NAD binding" evidence="5">
    <location>
        <begin position="1"/>
        <end position="47"/>
    </location>
</feature>
<dbReference type="SUPFAM" id="SSF51735">
    <property type="entry name" value="NAD(P)-binding Rossmann-fold domains"/>
    <property type="match status" value="1"/>
</dbReference>
<evidence type="ECO:0000259" key="5">
    <source>
        <dbReference type="Pfam" id="PF00670"/>
    </source>
</evidence>
<dbReference type="Pfam" id="PF05221">
    <property type="entry name" value="AdoHcyase"/>
    <property type="match status" value="1"/>
</dbReference>
<keyword evidence="3" id="KW-0554">One-carbon metabolism</keyword>
<dbReference type="InterPro" id="IPR036291">
    <property type="entry name" value="NAD(P)-bd_dom_sf"/>
</dbReference>